<protein>
    <submittedName>
        <fullName evidence="2">Uncharacterized protein</fullName>
    </submittedName>
</protein>
<proteinExistence type="predicted"/>
<evidence type="ECO:0000256" key="1">
    <source>
        <dbReference type="SAM" id="MobiDB-lite"/>
    </source>
</evidence>
<feature type="compositionally biased region" description="Low complexity" evidence="1">
    <location>
        <begin position="32"/>
        <end position="42"/>
    </location>
</feature>
<dbReference type="EMBL" id="BLWC01000001">
    <property type="protein sequence ID" value="GFM99265.1"/>
    <property type="molecule type" value="Genomic_DNA"/>
</dbReference>
<reference evidence="2 3" key="1">
    <citation type="submission" date="2020-05" db="EMBL/GenBank/DDBJ databases">
        <title>Whole genome shotgun sequence of Streptomyces fulvorobeus NBRC 15897.</title>
        <authorList>
            <person name="Komaki H."/>
            <person name="Tamura T."/>
        </authorList>
    </citation>
    <scope>NUCLEOTIDE SEQUENCE [LARGE SCALE GENOMIC DNA]</scope>
    <source>
        <strain evidence="2 3">NBRC 15897</strain>
    </source>
</reference>
<evidence type="ECO:0000313" key="2">
    <source>
        <dbReference type="EMBL" id="GFM99265.1"/>
    </source>
</evidence>
<accession>A0A7J0C9Q0</accession>
<name>A0A7J0C9Q0_9ACTN</name>
<comment type="caution">
    <text evidence="2">The sequence shown here is derived from an EMBL/GenBank/DDBJ whole genome shotgun (WGS) entry which is preliminary data.</text>
</comment>
<sequence length="114" mass="11821">MPADHCYRYAGLHLRGGREAGPRLSDANPLQRAPAAASAPSRGGVARLVLSLVLSLVVVQVRRGLATAGQGRLVAGGKTSDKPQGRGARGEGRWVGRPIFASVGLVMLCRLVGV</sequence>
<keyword evidence="3" id="KW-1185">Reference proteome</keyword>
<dbReference type="AlphaFoldDB" id="A0A7J0C9Q0"/>
<feature type="region of interest" description="Disordered" evidence="1">
    <location>
        <begin position="16"/>
        <end position="42"/>
    </location>
</feature>
<dbReference type="Proteomes" id="UP000498980">
    <property type="component" value="Unassembled WGS sequence"/>
</dbReference>
<organism evidence="2 3">
    <name type="scientific">Streptomyces fulvorobeus</name>
    <dbReference type="NCBI Taxonomy" id="284028"/>
    <lineage>
        <taxon>Bacteria</taxon>
        <taxon>Bacillati</taxon>
        <taxon>Actinomycetota</taxon>
        <taxon>Actinomycetes</taxon>
        <taxon>Kitasatosporales</taxon>
        <taxon>Streptomycetaceae</taxon>
        <taxon>Streptomyces</taxon>
    </lineage>
</organism>
<evidence type="ECO:0000313" key="3">
    <source>
        <dbReference type="Proteomes" id="UP000498980"/>
    </source>
</evidence>
<gene>
    <name evidence="2" type="ORF">Sfulv_40760</name>
</gene>